<dbReference type="Proteomes" id="UP000290637">
    <property type="component" value="Chromosome"/>
</dbReference>
<evidence type="ECO:0000256" key="3">
    <source>
        <dbReference type="ARBA" id="ARBA00023163"/>
    </source>
</evidence>
<dbReference type="GO" id="GO:0003700">
    <property type="term" value="F:DNA-binding transcription factor activity"/>
    <property type="evidence" value="ECO:0007669"/>
    <property type="project" value="TreeGrafter"/>
</dbReference>
<proteinExistence type="predicted"/>
<dbReference type="SUPFAM" id="SSF53822">
    <property type="entry name" value="Periplasmic binding protein-like I"/>
    <property type="match status" value="1"/>
</dbReference>
<dbReference type="Pfam" id="PF00356">
    <property type="entry name" value="LacI"/>
    <property type="match status" value="1"/>
</dbReference>
<dbReference type="PANTHER" id="PTHR30146">
    <property type="entry name" value="LACI-RELATED TRANSCRIPTIONAL REPRESSOR"/>
    <property type="match status" value="1"/>
</dbReference>
<dbReference type="OrthoDB" id="9805642at2"/>
<dbReference type="AlphaFoldDB" id="A0A4P6KWP7"/>
<dbReference type="EMBL" id="CP035913">
    <property type="protein sequence ID" value="QBE63549.1"/>
    <property type="molecule type" value="Genomic_DNA"/>
</dbReference>
<organism evidence="5 6">
    <name type="scientific">Pseudoduganella lutea</name>
    <dbReference type="NCBI Taxonomy" id="321985"/>
    <lineage>
        <taxon>Bacteria</taxon>
        <taxon>Pseudomonadati</taxon>
        <taxon>Pseudomonadota</taxon>
        <taxon>Betaproteobacteria</taxon>
        <taxon>Burkholderiales</taxon>
        <taxon>Oxalobacteraceae</taxon>
        <taxon>Telluria group</taxon>
        <taxon>Pseudoduganella</taxon>
    </lineage>
</organism>
<dbReference type="CDD" id="cd06267">
    <property type="entry name" value="PBP1_LacI_sugar_binding-like"/>
    <property type="match status" value="1"/>
</dbReference>
<dbReference type="PROSITE" id="PS50932">
    <property type="entry name" value="HTH_LACI_2"/>
    <property type="match status" value="1"/>
</dbReference>
<feature type="domain" description="HTH lacI-type" evidence="4">
    <location>
        <begin position="35"/>
        <end position="89"/>
    </location>
</feature>
<keyword evidence="2" id="KW-0238">DNA-binding</keyword>
<dbReference type="KEGG" id="plue:EWM63_11670"/>
<dbReference type="GO" id="GO:0000976">
    <property type="term" value="F:transcription cis-regulatory region binding"/>
    <property type="evidence" value="ECO:0007669"/>
    <property type="project" value="TreeGrafter"/>
</dbReference>
<dbReference type="SMART" id="SM00354">
    <property type="entry name" value="HTH_LACI"/>
    <property type="match status" value="1"/>
</dbReference>
<protein>
    <submittedName>
        <fullName evidence="5">LacI family transcriptional regulator</fullName>
    </submittedName>
</protein>
<name>A0A4P6KWP7_9BURK</name>
<dbReference type="CDD" id="cd01392">
    <property type="entry name" value="HTH_LacI"/>
    <property type="match status" value="1"/>
</dbReference>
<dbReference type="PANTHER" id="PTHR30146:SF109">
    <property type="entry name" value="HTH-TYPE TRANSCRIPTIONAL REGULATOR GALS"/>
    <property type="match status" value="1"/>
</dbReference>
<keyword evidence="6" id="KW-1185">Reference proteome</keyword>
<dbReference type="InterPro" id="IPR010982">
    <property type="entry name" value="Lambda_DNA-bd_dom_sf"/>
</dbReference>
<gene>
    <name evidence="5" type="ORF">EWM63_11670</name>
</gene>
<accession>A0A4P6KWP7</accession>
<dbReference type="Gene3D" id="3.40.50.2300">
    <property type="match status" value="2"/>
</dbReference>
<evidence type="ECO:0000313" key="5">
    <source>
        <dbReference type="EMBL" id="QBE63549.1"/>
    </source>
</evidence>
<evidence type="ECO:0000259" key="4">
    <source>
        <dbReference type="PROSITE" id="PS50932"/>
    </source>
</evidence>
<keyword evidence="3" id="KW-0804">Transcription</keyword>
<dbReference type="Pfam" id="PF13377">
    <property type="entry name" value="Peripla_BP_3"/>
    <property type="match status" value="1"/>
</dbReference>
<reference evidence="5 6" key="1">
    <citation type="submission" date="2019-02" db="EMBL/GenBank/DDBJ databases">
        <title>Draft Genome Sequences of Six Type Strains of the Genus Massilia.</title>
        <authorList>
            <person name="Miess H."/>
            <person name="Frediansyhah A."/>
            <person name="Gross H."/>
        </authorList>
    </citation>
    <scope>NUCLEOTIDE SEQUENCE [LARGE SCALE GENOMIC DNA]</scope>
    <source>
        <strain evidence="5 6">DSM 17473</strain>
    </source>
</reference>
<dbReference type="InterPro" id="IPR000843">
    <property type="entry name" value="HTH_LacI"/>
</dbReference>
<evidence type="ECO:0000256" key="2">
    <source>
        <dbReference type="ARBA" id="ARBA00023125"/>
    </source>
</evidence>
<evidence type="ECO:0000256" key="1">
    <source>
        <dbReference type="ARBA" id="ARBA00023015"/>
    </source>
</evidence>
<dbReference type="InterPro" id="IPR046335">
    <property type="entry name" value="LacI/GalR-like_sensor"/>
</dbReference>
<dbReference type="InterPro" id="IPR028082">
    <property type="entry name" value="Peripla_BP_I"/>
</dbReference>
<dbReference type="Gene3D" id="1.10.260.40">
    <property type="entry name" value="lambda repressor-like DNA-binding domains"/>
    <property type="match status" value="1"/>
</dbReference>
<sequence length="370" mass="40073">MNHCPDLHGLMARMGVISFSFLQACGCSMKKSTGVTLIEVAKKAGVARMTASRALSGDGYITEETKAKVLAAAAELGYTPNALARAMKGGRTNVIGAVVNDLASTVINAYVTELSAEVRRHHMDLFIYNAVDDFSLANGQRLDQLLNGLWDGLIYVMPRMSDEYLAMLEQSSRPVVLINYCKQVTGLPVINGDNFNGARDATHHLIDLGHRRIAFIRGFGYTGQSEERERGYRAALDDAGIVFDPELVQQGDFSLLSGAEATERLLGMANRPTAIFAANDEMAAGSMQVLQAAGLTLPQQVSLIGFDDAPIASFVQPKITTLRHPIGAMAKAAVQELLLRINNEPGRRQRVEFPSEFLVRESTAAAPPHP</sequence>
<keyword evidence="1" id="KW-0805">Transcription regulation</keyword>
<evidence type="ECO:0000313" key="6">
    <source>
        <dbReference type="Proteomes" id="UP000290637"/>
    </source>
</evidence>
<dbReference type="SUPFAM" id="SSF47413">
    <property type="entry name" value="lambda repressor-like DNA-binding domains"/>
    <property type="match status" value="1"/>
</dbReference>